<dbReference type="EMBL" id="JAANIU010009898">
    <property type="protein sequence ID" value="KAG1532459.1"/>
    <property type="molecule type" value="Genomic_DNA"/>
</dbReference>
<dbReference type="Proteomes" id="UP000740926">
    <property type="component" value="Unassembled WGS sequence"/>
</dbReference>
<dbReference type="InterPro" id="IPR029460">
    <property type="entry name" value="DNAPol_HHH"/>
</dbReference>
<name>A0A9P7C276_9FUNG</name>
<feature type="domain" description="DNA polymerase helix-hairpin-helix motif" evidence="1">
    <location>
        <begin position="61"/>
        <end position="110"/>
    </location>
</feature>
<comment type="caution">
    <text evidence="2">The sequence shown here is derived from an EMBL/GenBank/DDBJ whole genome shotgun (WGS) entry which is preliminary data.</text>
</comment>
<dbReference type="Gene3D" id="1.10.150.870">
    <property type="match status" value="1"/>
</dbReference>
<protein>
    <recommendedName>
        <fullName evidence="1">DNA polymerase helix-hairpin-helix motif domain-containing protein</fullName>
    </recommendedName>
</protein>
<keyword evidence="3" id="KW-1185">Reference proteome</keyword>
<evidence type="ECO:0000313" key="3">
    <source>
        <dbReference type="Proteomes" id="UP000740926"/>
    </source>
</evidence>
<reference evidence="2 3" key="1">
    <citation type="journal article" date="2020" name="Microb. Genom.">
        <title>Genetic diversity of clinical and environmental Mucorales isolates obtained from an investigation of mucormycosis cases among solid organ transplant recipients.</title>
        <authorList>
            <person name="Nguyen M.H."/>
            <person name="Kaul D."/>
            <person name="Muto C."/>
            <person name="Cheng S.J."/>
            <person name="Richter R.A."/>
            <person name="Bruno V.M."/>
            <person name="Liu G."/>
            <person name="Beyhan S."/>
            <person name="Sundermann A.J."/>
            <person name="Mounaud S."/>
            <person name="Pasculle A.W."/>
            <person name="Nierman W.C."/>
            <person name="Driscoll E."/>
            <person name="Cumbie R."/>
            <person name="Clancy C.J."/>
            <person name="Dupont C.L."/>
        </authorList>
    </citation>
    <scope>NUCLEOTIDE SEQUENCE [LARGE SCALE GENOMIC DNA]</scope>
    <source>
        <strain evidence="2 3">GL24</strain>
    </source>
</reference>
<dbReference type="GO" id="GO:0006260">
    <property type="term" value="P:DNA replication"/>
    <property type="evidence" value="ECO:0007669"/>
    <property type="project" value="InterPro"/>
</dbReference>
<gene>
    <name evidence="2" type="ORF">G6F50_016212</name>
</gene>
<organism evidence="2 3">
    <name type="scientific">Rhizopus delemar</name>
    <dbReference type="NCBI Taxonomy" id="936053"/>
    <lineage>
        <taxon>Eukaryota</taxon>
        <taxon>Fungi</taxon>
        <taxon>Fungi incertae sedis</taxon>
        <taxon>Mucoromycota</taxon>
        <taxon>Mucoromycotina</taxon>
        <taxon>Mucoromycetes</taxon>
        <taxon>Mucorales</taxon>
        <taxon>Mucorineae</taxon>
        <taxon>Rhizopodaceae</taxon>
        <taxon>Rhizopus</taxon>
    </lineage>
</organism>
<dbReference type="PANTHER" id="PTHR32294">
    <property type="entry name" value="DNA POLYMERASE III SUBUNIT ALPHA"/>
    <property type="match status" value="1"/>
</dbReference>
<sequence length="119" mass="12877">MEKFAGYGFNKSHAAAYALVSYQTAWLKRHYPAEFMAATLSSDLDNTDKVVGFLDEVRNLGLTVLPPKVNQSAFMFAAVTPDTIQYGLGAIKGVGQGACEAVVDERLKGGDSTGARWKR</sequence>
<dbReference type="AlphaFoldDB" id="A0A9P7C276"/>
<dbReference type="PANTHER" id="PTHR32294:SF0">
    <property type="entry name" value="DNA POLYMERASE III SUBUNIT ALPHA"/>
    <property type="match status" value="1"/>
</dbReference>
<evidence type="ECO:0000313" key="2">
    <source>
        <dbReference type="EMBL" id="KAG1532459.1"/>
    </source>
</evidence>
<evidence type="ECO:0000259" key="1">
    <source>
        <dbReference type="Pfam" id="PF14579"/>
    </source>
</evidence>
<accession>A0A9P7C276</accession>
<dbReference type="GO" id="GO:0008408">
    <property type="term" value="F:3'-5' exonuclease activity"/>
    <property type="evidence" value="ECO:0007669"/>
    <property type="project" value="InterPro"/>
</dbReference>
<dbReference type="Pfam" id="PF14579">
    <property type="entry name" value="HHH_6"/>
    <property type="match status" value="1"/>
</dbReference>
<proteinExistence type="predicted"/>
<dbReference type="InterPro" id="IPR004805">
    <property type="entry name" value="DnaE2/DnaE/PolC"/>
</dbReference>